<dbReference type="EMBL" id="FUZA01000001">
    <property type="protein sequence ID" value="SKB60090.1"/>
    <property type="molecule type" value="Genomic_DNA"/>
</dbReference>
<evidence type="ECO:0000259" key="2">
    <source>
        <dbReference type="Pfam" id="PF06439"/>
    </source>
</evidence>
<keyword evidence="4" id="KW-1185">Reference proteome</keyword>
<feature type="domain" description="3-keto-alpha-glucoside-1,2-lyase/3-keto-2-hydroxy-glucal hydratase" evidence="2">
    <location>
        <begin position="43"/>
        <end position="243"/>
    </location>
</feature>
<accession>A0A1T5CLR1</accession>
<proteinExistence type="predicted"/>
<evidence type="ECO:0000313" key="4">
    <source>
        <dbReference type="Proteomes" id="UP000190897"/>
    </source>
</evidence>
<protein>
    <recommendedName>
        <fullName evidence="2">3-keto-alpha-glucoside-1,2-lyase/3-keto-2-hydroxy-glucal hydratase domain-containing protein</fullName>
    </recommendedName>
</protein>
<dbReference type="Gene3D" id="2.60.120.560">
    <property type="entry name" value="Exo-inulinase, domain 1"/>
    <property type="match status" value="1"/>
</dbReference>
<sequence length="245" mass="27344">MFQNFNNKDMNFTNWRAFTKAGVVALFSLAFISNTAEAQEKGKWVKLFDGKSLNGWHSWQSDEVLPQWKVENGAIVLAEKGGKDLVTDKEYGDFELELEWQISEGGNSGIIYHVIEDKKYCCPYSTGPEIQILDDVKHPDAKAGKAGNHKSGSLYDMLPPKDFAAVKPAGQWNKAKIVVKGGRGESWLNGQKLVDFPTQGGEWDKLVSNSKFKTWEGFGASAKGKIALQDHGNKVSFRNIRIKEL</sequence>
<organism evidence="3 4">
    <name type="scientific">Dyadobacter psychrophilus</name>
    <dbReference type="NCBI Taxonomy" id="651661"/>
    <lineage>
        <taxon>Bacteria</taxon>
        <taxon>Pseudomonadati</taxon>
        <taxon>Bacteroidota</taxon>
        <taxon>Cytophagia</taxon>
        <taxon>Cytophagales</taxon>
        <taxon>Spirosomataceae</taxon>
        <taxon>Dyadobacter</taxon>
    </lineage>
</organism>
<reference evidence="4" key="1">
    <citation type="submission" date="2017-02" db="EMBL/GenBank/DDBJ databases">
        <authorList>
            <person name="Varghese N."/>
            <person name="Submissions S."/>
        </authorList>
    </citation>
    <scope>NUCLEOTIDE SEQUENCE [LARGE SCALE GENOMIC DNA]</scope>
    <source>
        <strain evidence="4">DSM 22270</strain>
    </source>
</reference>
<evidence type="ECO:0000256" key="1">
    <source>
        <dbReference type="SAM" id="SignalP"/>
    </source>
</evidence>
<name>A0A1T5CLR1_9BACT</name>
<dbReference type="Proteomes" id="UP000190897">
    <property type="component" value="Unassembled WGS sequence"/>
</dbReference>
<dbReference type="GO" id="GO:0016787">
    <property type="term" value="F:hydrolase activity"/>
    <property type="evidence" value="ECO:0007669"/>
    <property type="project" value="InterPro"/>
</dbReference>
<evidence type="ECO:0000313" key="3">
    <source>
        <dbReference type="EMBL" id="SKB60090.1"/>
    </source>
</evidence>
<feature type="signal peptide" evidence="1">
    <location>
        <begin position="1"/>
        <end position="38"/>
    </location>
</feature>
<feature type="chain" id="PRO_5012820812" description="3-keto-alpha-glucoside-1,2-lyase/3-keto-2-hydroxy-glucal hydratase domain-containing protein" evidence="1">
    <location>
        <begin position="39"/>
        <end position="245"/>
    </location>
</feature>
<dbReference type="STRING" id="651661.SAMN05660293_01336"/>
<dbReference type="AlphaFoldDB" id="A0A1T5CLR1"/>
<keyword evidence="1" id="KW-0732">Signal</keyword>
<dbReference type="Pfam" id="PF06439">
    <property type="entry name" value="3keto-disac_hyd"/>
    <property type="match status" value="1"/>
</dbReference>
<dbReference type="InterPro" id="IPR010496">
    <property type="entry name" value="AL/BT2_dom"/>
</dbReference>
<gene>
    <name evidence="3" type="ORF">SAMN05660293_01336</name>
</gene>